<dbReference type="InterPro" id="IPR013216">
    <property type="entry name" value="Methyltransf_11"/>
</dbReference>
<dbReference type="GO" id="GO:0106335">
    <property type="term" value="F:tRNA (5-carboxymethyluridine(34)-5-O)-methyltransferase activity"/>
    <property type="evidence" value="ECO:0007669"/>
    <property type="project" value="TreeGrafter"/>
</dbReference>
<dbReference type="EMBL" id="AUWU02000005">
    <property type="protein sequence ID" value="KAH0573302.1"/>
    <property type="molecule type" value="Genomic_DNA"/>
</dbReference>
<dbReference type="GO" id="GO:0000049">
    <property type="term" value="F:tRNA binding"/>
    <property type="evidence" value="ECO:0007669"/>
    <property type="project" value="TreeGrafter"/>
</dbReference>
<feature type="domain" description="Methyltransferase type 11" evidence="3">
    <location>
        <begin position="71"/>
        <end position="159"/>
    </location>
</feature>
<dbReference type="GO" id="GO:0030488">
    <property type="term" value="P:tRNA methylation"/>
    <property type="evidence" value="ECO:0007669"/>
    <property type="project" value="TreeGrafter"/>
</dbReference>
<dbReference type="Gene3D" id="3.40.50.150">
    <property type="entry name" value="Vaccinia Virus protein VP39"/>
    <property type="match status" value="1"/>
</dbReference>
<dbReference type="GO" id="GO:0008757">
    <property type="term" value="F:S-adenosylmethionine-dependent methyltransferase activity"/>
    <property type="evidence" value="ECO:0007669"/>
    <property type="project" value="InterPro"/>
</dbReference>
<keyword evidence="1 4" id="KW-0489">Methyltransferase</keyword>
<sequence length="265" mass="30440">MDIRNSNKLKTKVAPAIKKSTPTSIQNPIDLENEHVHKVYESIASHFSNTRNRPWPLVSNFIKQHPFSFILDAGCGNGKYLQHQNQFNFAFDYSHNLAKIALNKPAEIVVGDTLRIPFQSNKFDIIISIAVIHHLASTDRRVEALKEINRCLTVGGRALVCAWAVEQGVSGTDMLVPWTQQLQNKLHFTDDTDVANDKIKGQEIKKQGRFYHFFLNGELSEMGKSAGLQIDQKMGQQLYEEIYGQTEMQDEYYDHDNWYCIFYKK</sequence>
<reference evidence="5" key="2">
    <citation type="submission" date="2020-12" db="EMBL/GenBank/DDBJ databases">
        <title>New Spironucleus salmonicida genome in near-complete chromosomes.</title>
        <authorList>
            <person name="Xu F."/>
            <person name="Kurt Z."/>
            <person name="Jimenez-Gonzalez A."/>
            <person name="Astvaldsson A."/>
            <person name="Andersson J.O."/>
            <person name="Svard S.G."/>
        </authorList>
    </citation>
    <scope>NUCLEOTIDE SEQUENCE</scope>
    <source>
        <strain evidence="5">ATCC 50377</strain>
    </source>
</reference>
<dbReference type="CDD" id="cd02440">
    <property type="entry name" value="AdoMet_MTases"/>
    <property type="match status" value="1"/>
</dbReference>
<dbReference type="InterPro" id="IPR051422">
    <property type="entry name" value="AlkB_tRNA_MeTrf/Diox"/>
</dbReference>
<keyword evidence="2 4" id="KW-0808">Transferase</keyword>
<dbReference type="GO" id="GO:0002098">
    <property type="term" value="P:tRNA wobble uridine modification"/>
    <property type="evidence" value="ECO:0007669"/>
    <property type="project" value="TreeGrafter"/>
</dbReference>
<dbReference type="GO" id="GO:0005737">
    <property type="term" value="C:cytoplasm"/>
    <property type="evidence" value="ECO:0007669"/>
    <property type="project" value="TreeGrafter"/>
</dbReference>
<dbReference type="InterPro" id="IPR029063">
    <property type="entry name" value="SAM-dependent_MTases_sf"/>
</dbReference>
<evidence type="ECO:0000256" key="2">
    <source>
        <dbReference type="ARBA" id="ARBA00022679"/>
    </source>
</evidence>
<protein>
    <submittedName>
        <fullName evidence="4">Methyltransferase</fullName>
    </submittedName>
</protein>
<dbReference type="SUPFAM" id="SSF53335">
    <property type="entry name" value="S-adenosyl-L-methionine-dependent methyltransferases"/>
    <property type="match status" value="1"/>
</dbReference>
<dbReference type="Pfam" id="PF08241">
    <property type="entry name" value="Methyltransf_11"/>
    <property type="match status" value="1"/>
</dbReference>
<evidence type="ECO:0000313" key="5">
    <source>
        <dbReference type="EMBL" id="KAH0573302.1"/>
    </source>
</evidence>
<proteinExistence type="predicted"/>
<dbReference type="EMBL" id="KI546101">
    <property type="protein sequence ID" value="EST44968.1"/>
    <property type="molecule type" value="Genomic_DNA"/>
</dbReference>
<dbReference type="Proteomes" id="UP000018208">
    <property type="component" value="Unassembled WGS sequence"/>
</dbReference>
<dbReference type="AlphaFoldDB" id="V6LKS4"/>
<dbReference type="GO" id="GO:0005634">
    <property type="term" value="C:nucleus"/>
    <property type="evidence" value="ECO:0007669"/>
    <property type="project" value="TreeGrafter"/>
</dbReference>
<evidence type="ECO:0000313" key="4">
    <source>
        <dbReference type="EMBL" id="EST44968.1"/>
    </source>
</evidence>
<name>V6LKS4_9EUKA</name>
<dbReference type="PANTHER" id="PTHR13069">
    <property type="entry name" value="ALKYLATED DNA REPAIR PROTEIN ALKB HOMOLOG 8"/>
    <property type="match status" value="1"/>
</dbReference>
<dbReference type="VEuPathDB" id="GiardiaDB:SS50377_25422"/>
<accession>V6LKS4</accession>
<keyword evidence="6" id="KW-1185">Reference proteome</keyword>
<organism evidence="4">
    <name type="scientific">Spironucleus salmonicida</name>
    <dbReference type="NCBI Taxonomy" id="348837"/>
    <lineage>
        <taxon>Eukaryota</taxon>
        <taxon>Metamonada</taxon>
        <taxon>Diplomonadida</taxon>
        <taxon>Hexamitidae</taxon>
        <taxon>Hexamitinae</taxon>
        <taxon>Spironucleus</taxon>
    </lineage>
</organism>
<evidence type="ECO:0000256" key="1">
    <source>
        <dbReference type="ARBA" id="ARBA00022603"/>
    </source>
</evidence>
<evidence type="ECO:0000313" key="6">
    <source>
        <dbReference type="Proteomes" id="UP000018208"/>
    </source>
</evidence>
<dbReference type="OrthoDB" id="271595at2759"/>
<dbReference type="PANTHER" id="PTHR13069:SF21">
    <property type="entry name" value="ALKYLATED DNA REPAIR PROTEIN ALKB HOMOLOG 8"/>
    <property type="match status" value="1"/>
</dbReference>
<evidence type="ECO:0000259" key="3">
    <source>
        <dbReference type="Pfam" id="PF08241"/>
    </source>
</evidence>
<gene>
    <name evidence="4" type="ORF">SS50377_14986</name>
    <name evidence="5" type="ORF">SS50377_25422</name>
</gene>
<reference evidence="4 5" key="1">
    <citation type="journal article" date="2014" name="PLoS Genet.">
        <title>The Genome of Spironucleus salmonicida Highlights a Fish Pathogen Adapted to Fluctuating Environments.</title>
        <authorList>
            <person name="Xu F."/>
            <person name="Jerlstrom-Hultqvist J."/>
            <person name="Einarsson E."/>
            <person name="Astvaldsson A."/>
            <person name="Svard S.G."/>
            <person name="Andersson J.O."/>
        </authorList>
    </citation>
    <scope>NUCLEOTIDE SEQUENCE</scope>
    <source>
        <strain evidence="5">ATCC 50377</strain>
    </source>
</reference>